<feature type="region of interest" description="Disordered" evidence="9">
    <location>
        <begin position="476"/>
        <end position="532"/>
    </location>
</feature>
<reference evidence="12 13" key="1">
    <citation type="submission" date="2020-08" db="EMBL/GenBank/DDBJ databases">
        <title>Plant Genome Project.</title>
        <authorList>
            <person name="Zhang R.-G."/>
        </authorList>
    </citation>
    <scope>NUCLEOTIDE SEQUENCE [LARGE SCALE GENOMIC DNA]</scope>
    <source>
        <tissue evidence="12">Rhizome</tissue>
    </source>
</reference>
<dbReference type="InterPro" id="IPR027353">
    <property type="entry name" value="NET_dom"/>
</dbReference>
<dbReference type="SUPFAM" id="SSF47370">
    <property type="entry name" value="Bromodomain"/>
    <property type="match status" value="1"/>
</dbReference>
<comment type="subcellular location">
    <subcellularLocation>
        <location evidence="1">Nucleus</location>
    </subcellularLocation>
</comment>
<dbReference type="Gene3D" id="1.20.1270.220">
    <property type="match status" value="1"/>
</dbReference>
<evidence type="ECO:0000259" key="10">
    <source>
        <dbReference type="PROSITE" id="PS50014"/>
    </source>
</evidence>
<dbReference type="Pfam" id="PF00439">
    <property type="entry name" value="Bromodomain"/>
    <property type="match status" value="1"/>
</dbReference>
<feature type="compositionally biased region" description="Low complexity" evidence="9">
    <location>
        <begin position="476"/>
        <end position="497"/>
    </location>
</feature>
<evidence type="ECO:0000313" key="13">
    <source>
        <dbReference type="Proteomes" id="UP000734854"/>
    </source>
</evidence>
<dbReference type="GO" id="GO:0005634">
    <property type="term" value="C:nucleus"/>
    <property type="evidence" value="ECO:0007669"/>
    <property type="project" value="UniProtKB-SubCell"/>
</dbReference>
<dbReference type="EMBL" id="JACMSC010000011">
    <property type="protein sequence ID" value="KAG6499668.1"/>
    <property type="molecule type" value="Genomic_DNA"/>
</dbReference>
<feature type="region of interest" description="Disordered" evidence="9">
    <location>
        <begin position="441"/>
        <end position="461"/>
    </location>
</feature>
<dbReference type="PANTHER" id="PTHR46136:SF1">
    <property type="entry name" value="TRANSCRIPTION FACTOR GTE11-RELATED"/>
    <property type="match status" value="1"/>
</dbReference>
<dbReference type="SMART" id="SM00297">
    <property type="entry name" value="BROMO"/>
    <property type="match status" value="1"/>
</dbReference>
<dbReference type="InterPro" id="IPR052442">
    <property type="entry name" value="Env_Response_Regulator"/>
</dbReference>
<feature type="region of interest" description="Disordered" evidence="9">
    <location>
        <begin position="596"/>
        <end position="628"/>
    </location>
</feature>
<keyword evidence="6" id="KW-0539">Nucleus</keyword>
<evidence type="ECO:0000256" key="9">
    <source>
        <dbReference type="SAM" id="MobiDB-lite"/>
    </source>
</evidence>
<evidence type="ECO:0000256" key="5">
    <source>
        <dbReference type="ARBA" id="ARBA00023163"/>
    </source>
</evidence>
<evidence type="ECO:0000256" key="8">
    <source>
        <dbReference type="SAM" id="Coils"/>
    </source>
</evidence>
<keyword evidence="4 7" id="KW-0103">Bromodomain</keyword>
<feature type="domain" description="NET" evidence="11">
    <location>
        <begin position="333"/>
        <end position="413"/>
    </location>
</feature>
<dbReference type="InterPro" id="IPR036427">
    <property type="entry name" value="Bromodomain-like_sf"/>
</dbReference>
<keyword evidence="3 8" id="KW-0175">Coiled coil</keyword>
<keyword evidence="2" id="KW-0805">Transcription regulation</keyword>
<comment type="caution">
    <text evidence="12">The sequence shown here is derived from an EMBL/GenBank/DDBJ whole genome shotgun (WGS) entry which is preliminary data.</text>
</comment>
<dbReference type="PROSITE" id="PS50014">
    <property type="entry name" value="BROMODOMAIN_2"/>
    <property type="match status" value="1"/>
</dbReference>
<sequence length="773" mass="85983">MAPTVLMEYTKEKQRKGCSQDLSFALKEKSHKLSQGYGRASLLDCQHDAEKMHDSEGVGSSIRAQSDDTSPAKRQKCASVNIDRCGGFNVPLQQISFTKISGSQRKELKIRFESELDQIQMLQKKFFSNLATVGTVTTGSVNESEKEVDPKSITQLKCVASGKSASSKMPFPLPPVDISSLALMKQCEGLLKRLMSQRFAWVFNSPVDVKKLNIPDYYTVIKHPMDLGTIKTKISSGGYSSPWDFAADVRLTFTNAMTYNPPTNDVHFMADTLSKYFELRWKPIEKKLAAAGAHGKKEIQAPKSAVSSQEGKNLCMLEVYSRERKKSHNDYIDCVPQGVKCQMTNEEKHRLTSVLESHLEDLPNHIIDFLRQQSNMNDSSGEIEIDIESLGDTTLFKLQKLLDSYLQERDVRQQVKSEQCNTAVSENGISTSVMHQYKGNNPVEEDIDIGGDDPLIPNYPTLDIRKDSKFREIKCASSSSYTSNSGSSTDSDSSAGSESKKVSNPKDGAKENSVNKAGSDQEKSDLMNPFDMHRPLSELNCLENAADGKPSLIDSERCQEGEHAPSEKNLSPGKQYRVALLRNRFADTILKAKEKTLGQGAKGDPEKLQHAREEIKRQQKEEQSAATGIERARLQAEAKAAEDACRRAEAEAVADAKRQRELEREAARQALLKIEKTVEINDCRILKDLEMLGTATCAEMPISNNEKSLGYSLADIGGFRLGGTARILTPAKDNIYSSIMAIMEWSVCLVMEIWFMDSYEQGKKTCFDNVVSS</sequence>
<evidence type="ECO:0000259" key="11">
    <source>
        <dbReference type="PROSITE" id="PS51525"/>
    </source>
</evidence>
<dbReference type="PANTHER" id="PTHR46136">
    <property type="entry name" value="TRANSCRIPTION FACTOR GTE8"/>
    <property type="match status" value="1"/>
</dbReference>
<evidence type="ECO:0000256" key="1">
    <source>
        <dbReference type="ARBA" id="ARBA00004123"/>
    </source>
</evidence>
<keyword evidence="5" id="KW-0804">Transcription</keyword>
<accession>A0A8J5G2A1</accession>
<dbReference type="Gene3D" id="1.20.920.10">
    <property type="entry name" value="Bromodomain-like"/>
    <property type="match status" value="1"/>
</dbReference>
<feature type="compositionally biased region" description="Basic and acidic residues" evidence="9">
    <location>
        <begin position="519"/>
        <end position="532"/>
    </location>
</feature>
<dbReference type="PRINTS" id="PR00503">
    <property type="entry name" value="BROMODOMAIN"/>
</dbReference>
<evidence type="ECO:0000256" key="6">
    <source>
        <dbReference type="ARBA" id="ARBA00023242"/>
    </source>
</evidence>
<dbReference type="PROSITE" id="PS51525">
    <property type="entry name" value="NET"/>
    <property type="match status" value="1"/>
</dbReference>
<feature type="domain" description="Bromo" evidence="10">
    <location>
        <begin position="195"/>
        <end position="267"/>
    </location>
</feature>
<gene>
    <name evidence="12" type="ORF">ZIOFF_039458</name>
</gene>
<dbReference type="InterPro" id="IPR038336">
    <property type="entry name" value="NET_sf"/>
</dbReference>
<evidence type="ECO:0000256" key="2">
    <source>
        <dbReference type="ARBA" id="ARBA00023015"/>
    </source>
</evidence>
<evidence type="ECO:0000256" key="4">
    <source>
        <dbReference type="ARBA" id="ARBA00023117"/>
    </source>
</evidence>
<organism evidence="12 13">
    <name type="scientific">Zingiber officinale</name>
    <name type="common">Ginger</name>
    <name type="synonym">Amomum zingiber</name>
    <dbReference type="NCBI Taxonomy" id="94328"/>
    <lineage>
        <taxon>Eukaryota</taxon>
        <taxon>Viridiplantae</taxon>
        <taxon>Streptophyta</taxon>
        <taxon>Embryophyta</taxon>
        <taxon>Tracheophyta</taxon>
        <taxon>Spermatophyta</taxon>
        <taxon>Magnoliopsida</taxon>
        <taxon>Liliopsida</taxon>
        <taxon>Zingiberales</taxon>
        <taxon>Zingiberaceae</taxon>
        <taxon>Zingiber</taxon>
    </lineage>
</organism>
<dbReference type="Pfam" id="PF17035">
    <property type="entry name" value="BET"/>
    <property type="match status" value="1"/>
</dbReference>
<dbReference type="InterPro" id="IPR037377">
    <property type="entry name" value="GTE_bromo"/>
</dbReference>
<proteinExistence type="predicted"/>
<dbReference type="Proteomes" id="UP000734854">
    <property type="component" value="Unassembled WGS sequence"/>
</dbReference>
<name>A0A8J5G2A1_ZINOF</name>
<evidence type="ECO:0000256" key="3">
    <source>
        <dbReference type="ARBA" id="ARBA00023054"/>
    </source>
</evidence>
<feature type="compositionally biased region" description="Basic and acidic residues" evidence="9">
    <location>
        <begin position="603"/>
        <end position="623"/>
    </location>
</feature>
<feature type="coiled-coil region" evidence="8">
    <location>
        <begin position="631"/>
        <end position="665"/>
    </location>
</feature>
<feature type="region of interest" description="Disordered" evidence="9">
    <location>
        <begin position="53"/>
        <end position="73"/>
    </location>
</feature>
<dbReference type="CDD" id="cd05506">
    <property type="entry name" value="Bromo_plant1"/>
    <property type="match status" value="1"/>
</dbReference>
<protein>
    <submittedName>
        <fullName evidence="12">Uncharacterized protein</fullName>
    </submittedName>
</protein>
<dbReference type="InterPro" id="IPR001487">
    <property type="entry name" value="Bromodomain"/>
</dbReference>
<evidence type="ECO:0000256" key="7">
    <source>
        <dbReference type="PROSITE-ProRule" id="PRU00035"/>
    </source>
</evidence>
<dbReference type="AlphaFoldDB" id="A0A8J5G2A1"/>
<evidence type="ECO:0000313" key="12">
    <source>
        <dbReference type="EMBL" id="KAG6499668.1"/>
    </source>
</evidence>
<keyword evidence="13" id="KW-1185">Reference proteome</keyword>